<dbReference type="PANTHER" id="PTHR43019:SF23">
    <property type="entry name" value="PROTEASE DO-LIKE 5, CHLOROPLASTIC"/>
    <property type="match status" value="1"/>
</dbReference>
<dbReference type="SUPFAM" id="SSF49879">
    <property type="entry name" value="SMAD/FHA domain"/>
    <property type="match status" value="1"/>
</dbReference>
<feature type="transmembrane region" description="Helical" evidence="2">
    <location>
        <begin position="263"/>
        <end position="288"/>
    </location>
</feature>
<dbReference type="CDD" id="cd00060">
    <property type="entry name" value="FHA"/>
    <property type="match status" value="1"/>
</dbReference>
<evidence type="ECO:0000313" key="5">
    <source>
        <dbReference type="Proteomes" id="UP001231362"/>
    </source>
</evidence>
<evidence type="ECO:0000256" key="2">
    <source>
        <dbReference type="SAM" id="Phobius"/>
    </source>
</evidence>
<dbReference type="RefSeq" id="WP_307149150.1">
    <property type="nucleotide sequence ID" value="NZ_JAUSTU010000003.1"/>
</dbReference>
<keyword evidence="2" id="KW-1133">Transmembrane helix</keyword>
<keyword evidence="1" id="KW-0645">Protease</keyword>
<keyword evidence="2" id="KW-0812">Transmembrane</keyword>
<proteinExistence type="predicted"/>
<comment type="caution">
    <text evidence="4">The sequence shown here is derived from an EMBL/GenBank/DDBJ whole genome shotgun (WGS) entry which is preliminary data.</text>
</comment>
<name>A0ABT9V0S2_9BACL</name>
<evidence type="ECO:0000256" key="1">
    <source>
        <dbReference type="ARBA" id="ARBA00022825"/>
    </source>
</evidence>
<dbReference type="PROSITE" id="PS50006">
    <property type="entry name" value="FHA_DOMAIN"/>
    <property type="match status" value="1"/>
</dbReference>
<dbReference type="EMBL" id="JAUSTU010000003">
    <property type="protein sequence ID" value="MDQ0154544.1"/>
    <property type="molecule type" value="Genomic_DNA"/>
</dbReference>
<evidence type="ECO:0000313" key="4">
    <source>
        <dbReference type="EMBL" id="MDQ0154544.1"/>
    </source>
</evidence>
<dbReference type="PANTHER" id="PTHR43019">
    <property type="entry name" value="SERINE ENDOPROTEASE DEGS"/>
    <property type="match status" value="1"/>
</dbReference>
<protein>
    <recommendedName>
        <fullName evidence="3">FHA domain-containing protein</fullName>
    </recommendedName>
</protein>
<reference evidence="4 5" key="1">
    <citation type="submission" date="2023-07" db="EMBL/GenBank/DDBJ databases">
        <title>Genomic Encyclopedia of Type Strains, Phase IV (KMG-IV): sequencing the most valuable type-strain genomes for metagenomic binning, comparative biology and taxonomic classification.</title>
        <authorList>
            <person name="Goeker M."/>
        </authorList>
    </citation>
    <scope>NUCLEOTIDE SEQUENCE [LARGE SCALE GENOMIC DNA]</scope>
    <source>
        <strain evidence="4 5">DSM 23948</strain>
    </source>
</reference>
<accession>A0ABT9V0S2</accession>
<keyword evidence="1" id="KW-0378">Hydrolase</keyword>
<dbReference type="Pfam" id="PF00498">
    <property type="entry name" value="FHA"/>
    <property type="match status" value="1"/>
</dbReference>
<dbReference type="SMART" id="SM00240">
    <property type="entry name" value="FHA"/>
    <property type="match status" value="1"/>
</dbReference>
<dbReference type="SUPFAM" id="SSF50494">
    <property type="entry name" value="Trypsin-like serine proteases"/>
    <property type="match status" value="1"/>
</dbReference>
<dbReference type="InterPro" id="IPR001940">
    <property type="entry name" value="Peptidase_S1C"/>
</dbReference>
<feature type="domain" description="FHA" evidence="3">
    <location>
        <begin position="336"/>
        <end position="389"/>
    </location>
</feature>
<dbReference type="PRINTS" id="PR00834">
    <property type="entry name" value="PROTEASES2C"/>
</dbReference>
<dbReference type="InterPro" id="IPR008984">
    <property type="entry name" value="SMAD_FHA_dom_sf"/>
</dbReference>
<dbReference type="Gene3D" id="2.60.200.20">
    <property type="match status" value="1"/>
</dbReference>
<sequence length="420" mass="45994">MVLQGIKEKGRNVLKSAWIFFSLVLLLCAAIPVSAETRSIDELRNSVVRIICYGTDGGIYIGSGFAVGKSEPVRHIVTNYHVIEPNPEGVTILLSKEDQIEAKVIAFDQVKDIAVLQLTQDLYKRPPMEIGDSETVKASDDVYALGFPGDADLIDDTPSGDPDDVTITRGIISKISTQGGRGIFQVDVNINSGNSGGPLLNENGQVIGINTFKVTSASGINGAVRIDELIPILESRGIDYLTGSVEKTVNKSLNSPQDHSNKLIWILTIAGVGFLVLIILVLIVVMMIRKKGNRQHPISNQSSPVPPPRVNGTKPVLIGVTGYFAGQTLELDRGGLTIGRDANQCQLIFPPHMEEISRKHCTLRFDEVNYTFMIEDSSSNGTFLQSGEKIPERKMTVLRSGDRFYISSRENTFEVRLERL</sequence>
<evidence type="ECO:0000259" key="3">
    <source>
        <dbReference type="PROSITE" id="PS50006"/>
    </source>
</evidence>
<dbReference type="InterPro" id="IPR000253">
    <property type="entry name" value="FHA_dom"/>
</dbReference>
<dbReference type="Pfam" id="PF13365">
    <property type="entry name" value="Trypsin_2"/>
    <property type="match status" value="1"/>
</dbReference>
<gene>
    <name evidence="4" type="ORF">J2S07_000848</name>
</gene>
<dbReference type="InterPro" id="IPR009003">
    <property type="entry name" value="Peptidase_S1_PA"/>
</dbReference>
<dbReference type="Gene3D" id="2.40.10.120">
    <property type="match status" value="1"/>
</dbReference>
<keyword evidence="5" id="KW-1185">Reference proteome</keyword>
<organism evidence="4 5">
    <name type="scientific">Anoxybacillus andreesenii</name>
    <dbReference type="NCBI Taxonomy" id="1325932"/>
    <lineage>
        <taxon>Bacteria</taxon>
        <taxon>Bacillati</taxon>
        <taxon>Bacillota</taxon>
        <taxon>Bacilli</taxon>
        <taxon>Bacillales</taxon>
        <taxon>Anoxybacillaceae</taxon>
        <taxon>Anoxybacillus</taxon>
    </lineage>
</organism>
<keyword evidence="2" id="KW-0472">Membrane</keyword>
<keyword evidence="1" id="KW-0720">Serine protease</keyword>
<dbReference type="Proteomes" id="UP001231362">
    <property type="component" value="Unassembled WGS sequence"/>
</dbReference>